<keyword evidence="5" id="KW-0680">Restriction system</keyword>
<comment type="catalytic activity">
    <reaction evidence="7">
        <text>a 2'-deoxyadenosine in DNA + S-adenosyl-L-methionine = an N(6)-methyl-2'-deoxyadenosine in DNA + S-adenosyl-L-homocysteine + H(+)</text>
        <dbReference type="Rhea" id="RHEA:15197"/>
        <dbReference type="Rhea" id="RHEA-COMP:12418"/>
        <dbReference type="Rhea" id="RHEA-COMP:12419"/>
        <dbReference type="ChEBI" id="CHEBI:15378"/>
        <dbReference type="ChEBI" id="CHEBI:57856"/>
        <dbReference type="ChEBI" id="CHEBI:59789"/>
        <dbReference type="ChEBI" id="CHEBI:90615"/>
        <dbReference type="ChEBI" id="CHEBI:90616"/>
        <dbReference type="EC" id="2.1.1.72"/>
    </reaction>
</comment>
<dbReference type="SUPFAM" id="SSF53335">
    <property type="entry name" value="S-adenosyl-L-methionine-dependent methyltransferases"/>
    <property type="match status" value="1"/>
</dbReference>
<keyword evidence="2" id="KW-0489">Methyltransferase</keyword>
<dbReference type="Proteomes" id="UP001597295">
    <property type="component" value="Unassembled WGS sequence"/>
</dbReference>
<evidence type="ECO:0000259" key="10">
    <source>
        <dbReference type="Pfam" id="PF01555"/>
    </source>
</evidence>
<keyword evidence="4" id="KW-0949">S-adenosyl-L-methionine</keyword>
<protein>
    <recommendedName>
        <fullName evidence="9">Methyltransferase</fullName>
        <ecNumber evidence="9">2.1.1.-</ecNumber>
    </recommendedName>
</protein>
<dbReference type="InterPro" id="IPR001091">
    <property type="entry name" value="RM_Methyltransferase"/>
</dbReference>
<dbReference type="EMBL" id="JBHUIP010000004">
    <property type="protein sequence ID" value="MFD2262394.1"/>
    <property type="molecule type" value="Genomic_DNA"/>
</dbReference>
<evidence type="ECO:0000313" key="12">
    <source>
        <dbReference type="Proteomes" id="UP001597295"/>
    </source>
</evidence>
<dbReference type="InterPro" id="IPR029063">
    <property type="entry name" value="SAM-dependent_MTases_sf"/>
</dbReference>
<dbReference type="InterPro" id="IPR002941">
    <property type="entry name" value="DNA_methylase_N4/N6"/>
</dbReference>
<evidence type="ECO:0000256" key="8">
    <source>
        <dbReference type="ARBA" id="ARBA00049120"/>
    </source>
</evidence>
<proteinExistence type="inferred from homology"/>
<feature type="domain" description="DNA methylase N-4/N-6" evidence="10">
    <location>
        <begin position="25"/>
        <end position="272"/>
    </location>
</feature>
<dbReference type="InterPro" id="IPR017985">
    <property type="entry name" value="MeTrfase_CN4_CS"/>
</dbReference>
<evidence type="ECO:0000256" key="3">
    <source>
        <dbReference type="ARBA" id="ARBA00022679"/>
    </source>
</evidence>
<comment type="caution">
    <text evidence="11">The sequence shown here is derived from an EMBL/GenBank/DDBJ whole genome shotgun (WGS) entry which is preliminary data.</text>
</comment>
<accession>A0ABW5DR64</accession>
<evidence type="ECO:0000256" key="9">
    <source>
        <dbReference type="RuleBase" id="RU362026"/>
    </source>
</evidence>
<dbReference type="PROSITE" id="PS00093">
    <property type="entry name" value="N4_MTASE"/>
    <property type="match status" value="1"/>
</dbReference>
<evidence type="ECO:0000256" key="6">
    <source>
        <dbReference type="ARBA" id="ARBA00023125"/>
    </source>
</evidence>
<keyword evidence="3" id="KW-0808">Transferase</keyword>
<dbReference type="EC" id="2.1.1.-" evidence="9"/>
<organism evidence="11 12">
    <name type="scientific">Lacibacterium aquatile</name>
    <dbReference type="NCBI Taxonomy" id="1168082"/>
    <lineage>
        <taxon>Bacteria</taxon>
        <taxon>Pseudomonadati</taxon>
        <taxon>Pseudomonadota</taxon>
        <taxon>Alphaproteobacteria</taxon>
        <taxon>Rhodospirillales</taxon>
        <taxon>Rhodospirillaceae</taxon>
    </lineage>
</organism>
<dbReference type="PRINTS" id="PR00508">
    <property type="entry name" value="S21N4MTFRASE"/>
</dbReference>
<reference evidence="12" key="1">
    <citation type="journal article" date="2019" name="Int. J. Syst. Evol. Microbiol.">
        <title>The Global Catalogue of Microorganisms (GCM) 10K type strain sequencing project: providing services to taxonomists for standard genome sequencing and annotation.</title>
        <authorList>
            <consortium name="The Broad Institute Genomics Platform"/>
            <consortium name="The Broad Institute Genome Sequencing Center for Infectious Disease"/>
            <person name="Wu L."/>
            <person name="Ma J."/>
        </authorList>
    </citation>
    <scope>NUCLEOTIDE SEQUENCE [LARGE SCALE GENOMIC DNA]</scope>
    <source>
        <strain evidence="12">CGMCC 1.19062</strain>
    </source>
</reference>
<sequence length="286" mass="32777">MLARADFVRCGDCLELADTLEDQSVDIIVTSPPYWGQRFSYGAGVEDDPRDYLRFLVNVFKKLLPKLKNEGVLWINLGDAYNTPINWRYEDYEYSSLGHSQDGLSPLNTAYTKPRKARKAFVEKESGWLSYGNLLGLPMRLVFALCENGYLFRGEVIWKKSNPMPEGRCRRPHRGHEPIFLLSKTDQHRFRVSPPVKSVWEFANERAIGERHYSRFPKELPTRCIEAYGHLGESVLVVDPFSGSGTTGFAARDLNCSYIGFEIDPTHAHASNEALKKYHPQMRQPR</sequence>
<dbReference type="RefSeq" id="WP_379875592.1">
    <property type="nucleotide sequence ID" value="NZ_JBHUIP010000004.1"/>
</dbReference>
<evidence type="ECO:0000256" key="7">
    <source>
        <dbReference type="ARBA" id="ARBA00047942"/>
    </source>
</evidence>
<evidence type="ECO:0000256" key="4">
    <source>
        <dbReference type="ARBA" id="ARBA00022691"/>
    </source>
</evidence>
<comment type="catalytic activity">
    <reaction evidence="8">
        <text>a 2'-deoxycytidine in DNA + S-adenosyl-L-methionine = an N(4)-methyl-2'-deoxycytidine in DNA + S-adenosyl-L-homocysteine + H(+)</text>
        <dbReference type="Rhea" id="RHEA:16857"/>
        <dbReference type="Rhea" id="RHEA-COMP:11369"/>
        <dbReference type="Rhea" id="RHEA-COMP:13674"/>
        <dbReference type="ChEBI" id="CHEBI:15378"/>
        <dbReference type="ChEBI" id="CHEBI:57856"/>
        <dbReference type="ChEBI" id="CHEBI:59789"/>
        <dbReference type="ChEBI" id="CHEBI:85452"/>
        <dbReference type="ChEBI" id="CHEBI:137933"/>
        <dbReference type="EC" id="2.1.1.113"/>
    </reaction>
</comment>
<keyword evidence="12" id="KW-1185">Reference proteome</keyword>
<evidence type="ECO:0000256" key="5">
    <source>
        <dbReference type="ARBA" id="ARBA00022747"/>
    </source>
</evidence>
<dbReference type="Gene3D" id="3.40.50.150">
    <property type="entry name" value="Vaccinia Virus protein VP39"/>
    <property type="match status" value="1"/>
</dbReference>
<dbReference type="Pfam" id="PF01555">
    <property type="entry name" value="N6_N4_Mtase"/>
    <property type="match status" value="1"/>
</dbReference>
<evidence type="ECO:0000313" key="11">
    <source>
        <dbReference type="EMBL" id="MFD2262394.1"/>
    </source>
</evidence>
<evidence type="ECO:0000256" key="1">
    <source>
        <dbReference type="ARBA" id="ARBA00010203"/>
    </source>
</evidence>
<evidence type="ECO:0000256" key="2">
    <source>
        <dbReference type="ARBA" id="ARBA00022603"/>
    </source>
</evidence>
<gene>
    <name evidence="11" type="ORF">ACFSM5_05795</name>
</gene>
<name>A0ABW5DR64_9PROT</name>
<comment type="similarity">
    <text evidence="1">Belongs to the N(4)/N(6)-methyltransferase family. N(4) subfamily.</text>
</comment>
<keyword evidence="6" id="KW-0238">DNA-binding</keyword>